<proteinExistence type="predicted"/>
<dbReference type="AlphaFoldDB" id="A0A183NNW3"/>
<protein>
    <submittedName>
        <fullName evidence="1">Uncharacterized protein</fullName>
    </submittedName>
</protein>
<sequence length="78" mass="8809">MKQLHDTTMKPAGKYSKSGRPIKDKEGKTITEIQEQGDRWAEYSEELLNRQAPLNPSDIESAHTDLPIDVTPSTIEEI</sequence>
<gene>
    <name evidence="1" type="ORF">SMTD_LOCUS3799</name>
</gene>
<accession>A0A183NNW3</accession>
<keyword evidence="2" id="KW-1185">Reference proteome</keyword>
<dbReference type="Proteomes" id="UP000269396">
    <property type="component" value="Unassembled WGS sequence"/>
</dbReference>
<name>A0A183NNW3_9TREM</name>
<evidence type="ECO:0000313" key="1">
    <source>
        <dbReference type="EMBL" id="VDO99286.1"/>
    </source>
</evidence>
<organism evidence="1 2">
    <name type="scientific">Schistosoma mattheei</name>
    <dbReference type="NCBI Taxonomy" id="31246"/>
    <lineage>
        <taxon>Eukaryota</taxon>
        <taxon>Metazoa</taxon>
        <taxon>Spiralia</taxon>
        <taxon>Lophotrochozoa</taxon>
        <taxon>Platyhelminthes</taxon>
        <taxon>Trematoda</taxon>
        <taxon>Digenea</taxon>
        <taxon>Strigeidida</taxon>
        <taxon>Schistosomatoidea</taxon>
        <taxon>Schistosomatidae</taxon>
        <taxon>Schistosoma</taxon>
    </lineage>
</organism>
<evidence type="ECO:0000313" key="2">
    <source>
        <dbReference type="Proteomes" id="UP000269396"/>
    </source>
</evidence>
<reference evidence="1 2" key="1">
    <citation type="submission" date="2018-11" db="EMBL/GenBank/DDBJ databases">
        <authorList>
            <consortium name="Pathogen Informatics"/>
        </authorList>
    </citation>
    <scope>NUCLEOTIDE SEQUENCE [LARGE SCALE GENOMIC DNA]</scope>
    <source>
        <strain>Denwood</strain>
        <strain evidence="2">Zambia</strain>
    </source>
</reference>
<dbReference type="EMBL" id="UZAL01008027">
    <property type="protein sequence ID" value="VDO99286.1"/>
    <property type="molecule type" value="Genomic_DNA"/>
</dbReference>